<dbReference type="InterPro" id="IPR009057">
    <property type="entry name" value="Homeodomain-like_sf"/>
</dbReference>
<dbReference type="InterPro" id="IPR003106">
    <property type="entry name" value="Leu_zip_homeo"/>
</dbReference>
<evidence type="ECO:0000256" key="4">
    <source>
        <dbReference type="ARBA" id="ARBA00023125"/>
    </source>
</evidence>
<keyword evidence="3" id="KW-0805">Transcription regulation</keyword>
<evidence type="ECO:0000313" key="13">
    <source>
        <dbReference type="EMBL" id="KAK9064918.1"/>
    </source>
</evidence>
<dbReference type="GO" id="GO:0000981">
    <property type="term" value="F:DNA-binding transcription factor activity, RNA polymerase II-specific"/>
    <property type="evidence" value="ECO:0007669"/>
    <property type="project" value="InterPro"/>
</dbReference>
<dbReference type="PANTHER" id="PTHR45714">
    <property type="entry name" value="HOMEOBOX-LEUCINE ZIPPER PROTEIN HAT14"/>
    <property type="match status" value="1"/>
</dbReference>
<gene>
    <name evidence="13" type="ORF">SSX86_016301</name>
</gene>
<evidence type="ECO:0000256" key="1">
    <source>
        <dbReference type="ARBA" id="ARBA00004123"/>
    </source>
</evidence>
<evidence type="ECO:0000256" key="11">
    <source>
        <dbReference type="SAM" id="MobiDB-lite"/>
    </source>
</evidence>
<dbReference type="InterPro" id="IPR017970">
    <property type="entry name" value="Homeobox_CS"/>
</dbReference>
<keyword evidence="10" id="KW-0175">Coiled coil</keyword>
<keyword evidence="6" id="KW-0804">Transcription</keyword>
<feature type="compositionally biased region" description="Polar residues" evidence="11">
    <location>
        <begin position="121"/>
        <end position="136"/>
    </location>
</feature>
<reference evidence="13 14" key="1">
    <citation type="submission" date="2024-04" db="EMBL/GenBank/DDBJ databases">
        <title>The reference genome of an endangered Asteraceae, Deinandra increscens subsp. villosa, native to the Central Coast of California.</title>
        <authorList>
            <person name="Guilliams M."/>
            <person name="Hasenstab-Lehman K."/>
            <person name="Meyer R."/>
            <person name="Mcevoy S."/>
        </authorList>
    </citation>
    <scope>NUCLEOTIDE SEQUENCE [LARGE SCALE GENOMIC DNA]</scope>
    <source>
        <tissue evidence="13">Leaf</tissue>
    </source>
</reference>
<dbReference type="InterPro" id="IPR050762">
    <property type="entry name" value="HD-ZIP_Homeobox_LZ_Class_II"/>
</dbReference>
<feature type="coiled-coil region" evidence="10">
    <location>
        <begin position="226"/>
        <end position="263"/>
    </location>
</feature>
<evidence type="ECO:0000256" key="9">
    <source>
        <dbReference type="RuleBase" id="RU000682"/>
    </source>
</evidence>
<dbReference type="Pfam" id="PF00046">
    <property type="entry name" value="Homeodomain"/>
    <property type="match status" value="1"/>
</dbReference>
<comment type="subcellular location">
    <subcellularLocation>
        <location evidence="1 8 9">Nucleus</location>
    </subcellularLocation>
</comment>
<dbReference type="CDD" id="cd00086">
    <property type="entry name" value="homeodomain"/>
    <property type="match status" value="1"/>
</dbReference>
<feature type="compositionally biased region" description="Basic and acidic residues" evidence="11">
    <location>
        <begin position="105"/>
        <end position="120"/>
    </location>
</feature>
<dbReference type="SUPFAM" id="SSF46689">
    <property type="entry name" value="Homeodomain-like"/>
    <property type="match status" value="1"/>
</dbReference>
<feature type="region of interest" description="Disordered" evidence="11">
    <location>
        <begin position="89"/>
        <end position="146"/>
    </location>
</feature>
<keyword evidence="5 8" id="KW-0371">Homeobox</keyword>
<dbReference type="PANTHER" id="PTHR45714:SF34">
    <property type="entry name" value="HOMEOBOX-LEUCINE ZIPPER PROTEIN HAT9"/>
    <property type="match status" value="1"/>
</dbReference>
<dbReference type="GO" id="GO:0005634">
    <property type="term" value="C:nucleus"/>
    <property type="evidence" value="ECO:0007669"/>
    <property type="project" value="UniProtKB-SubCell"/>
</dbReference>
<feature type="DNA-binding region" description="Homeobox" evidence="8">
    <location>
        <begin position="168"/>
        <end position="228"/>
    </location>
</feature>
<sequence>MEFDNVCGTGIVLGLGLNSSPSMAKLNTIGSTKQPYMSLDHSDHKGVTEPSLTLGLSVNRGEQMNYNKIRPVSGGLGGHHGILYQQDNNSTAISGGGSSFSNMSVKREREVGSEESERVSNDNNYSRVMSATSVGSEESERVSNDNNYSRVMSATSVDDVEDDDDCVNGRKKLRLTKPQSALLEEAFKHHSSLNHQKQKQELARKLKLRPRQVEVWFQNRRARTKLKQTEMNFEHLKKCCERLTDENRKLQKELQELKALKSSPSFYMQLPAATLTMCPSCERIGDTKPALAKDAFTMAAKPNYFSSFTNPSAAC</sequence>
<evidence type="ECO:0000313" key="14">
    <source>
        <dbReference type="Proteomes" id="UP001408789"/>
    </source>
</evidence>
<dbReference type="PROSITE" id="PS00027">
    <property type="entry name" value="HOMEOBOX_1"/>
    <property type="match status" value="1"/>
</dbReference>
<keyword evidence="14" id="KW-1185">Reference proteome</keyword>
<evidence type="ECO:0000256" key="6">
    <source>
        <dbReference type="ARBA" id="ARBA00023163"/>
    </source>
</evidence>
<dbReference type="Proteomes" id="UP001408789">
    <property type="component" value="Unassembled WGS sequence"/>
</dbReference>
<dbReference type="Pfam" id="PF02183">
    <property type="entry name" value="HALZ"/>
    <property type="match status" value="1"/>
</dbReference>
<feature type="compositionally biased region" description="Polar residues" evidence="11">
    <location>
        <begin position="89"/>
        <end position="103"/>
    </location>
</feature>
<evidence type="ECO:0000256" key="2">
    <source>
        <dbReference type="ARBA" id="ARBA00006074"/>
    </source>
</evidence>
<keyword evidence="7 8" id="KW-0539">Nucleus</keyword>
<evidence type="ECO:0000259" key="12">
    <source>
        <dbReference type="PROSITE" id="PS50071"/>
    </source>
</evidence>
<organism evidence="13 14">
    <name type="scientific">Deinandra increscens subsp. villosa</name>
    <dbReference type="NCBI Taxonomy" id="3103831"/>
    <lineage>
        <taxon>Eukaryota</taxon>
        <taxon>Viridiplantae</taxon>
        <taxon>Streptophyta</taxon>
        <taxon>Embryophyta</taxon>
        <taxon>Tracheophyta</taxon>
        <taxon>Spermatophyta</taxon>
        <taxon>Magnoliopsida</taxon>
        <taxon>eudicotyledons</taxon>
        <taxon>Gunneridae</taxon>
        <taxon>Pentapetalae</taxon>
        <taxon>asterids</taxon>
        <taxon>campanulids</taxon>
        <taxon>Asterales</taxon>
        <taxon>Asteraceae</taxon>
        <taxon>Asteroideae</taxon>
        <taxon>Heliantheae alliance</taxon>
        <taxon>Madieae</taxon>
        <taxon>Madiinae</taxon>
        <taxon>Deinandra</taxon>
    </lineage>
</organism>
<dbReference type="SMART" id="SM00389">
    <property type="entry name" value="HOX"/>
    <property type="match status" value="1"/>
</dbReference>
<dbReference type="EMBL" id="JBCNJP010000017">
    <property type="protein sequence ID" value="KAK9064918.1"/>
    <property type="molecule type" value="Genomic_DNA"/>
</dbReference>
<accession>A0AAP0GVI8</accession>
<name>A0AAP0GVI8_9ASTR</name>
<dbReference type="InterPro" id="IPR001356">
    <property type="entry name" value="HD"/>
</dbReference>
<comment type="caution">
    <text evidence="13">The sequence shown here is derived from an EMBL/GenBank/DDBJ whole genome shotgun (WGS) entry which is preliminary data.</text>
</comment>
<proteinExistence type="inferred from homology"/>
<dbReference type="SMART" id="SM00340">
    <property type="entry name" value="HALZ"/>
    <property type="match status" value="1"/>
</dbReference>
<protein>
    <recommendedName>
        <fullName evidence="12">Homeobox domain-containing protein</fullName>
    </recommendedName>
</protein>
<keyword evidence="4 8" id="KW-0238">DNA-binding</keyword>
<dbReference type="PROSITE" id="PS50071">
    <property type="entry name" value="HOMEOBOX_2"/>
    <property type="match status" value="1"/>
</dbReference>
<evidence type="ECO:0000256" key="3">
    <source>
        <dbReference type="ARBA" id="ARBA00023015"/>
    </source>
</evidence>
<feature type="domain" description="Homeobox" evidence="12">
    <location>
        <begin position="166"/>
        <end position="227"/>
    </location>
</feature>
<dbReference type="GO" id="GO:0043565">
    <property type="term" value="F:sequence-specific DNA binding"/>
    <property type="evidence" value="ECO:0007669"/>
    <property type="project" value="InterPro"/>
</dbReference>
<dbReference type="AlphaFoldDB" id="A0AAP0GVI8"/>
<evidence type="ECO:0000256" key="5">
    <source>
        <dbReference type="ARBA" id="ARBA00023155"/>
    </source>
</evidence>
<dbReference type="Gene3D" id="1.10.10.60">
    <property type="entry name" value="Homeodomain-like"/>
    <property type="match status" value="1"/>
</dbReference>
<comment type="similarity">
    <text evidence="2">Belongs to the HD-ZIP homeobox family. Class II subfamily.</text>
</comment>
<evidence type="ECO:0000256" key="8">
    <source>
        <dbReference type="PROSITE-ProRule" id="PRU00108"/>
    </source>
</evidence>
<evidence type="ECO:0000256" key="7">
    <source>
        <dbReference type="ARBA" id="ARBA00023242"/>
    </source>
</evidence>
<evidence type="ECO:0000256" key="10">
    <source>
        <dbReference type="SAM" id="Coils"/>
    </source>
</evidence>